<feature type="region of interest" description="Disordered" evidence="1">
    <location>
        <begin position="103"/>
        <end position="131"/>
    </location>
</feature>
<name>A0A1L7XWP0_9HELO</name>
<dbReference type="Proteomes" id="UP000184330">
    <property type="component" value="Unassembled WGS sequence"/>
</dbReference>
<evidence type="ECO:0000313" key="3">
    <source>
        <dbReference type="EMBL" id="CZR69427.1"/>
    </source>
</evidence>
<dbReference type="OrthoDB" id="5308957at2759"/>
<organism evidence="3 4">
    <name type="scientific">Phialocephala subalpina</name>
    <dbReference type="NCBI Taxonomy" id="576137"/>
    <lineage>
        <taxon>Eukaryota</taxon>
        <taxon>Fungi</taxon>
        <taxon>Dikarya</taxon>
        <taxon>Ascomycota</taxon>
        <taxon>Pezizomycotina</taxon>
        <taxon>Leotiomycetes</taxon>
        <taxon>Helotiales</taxon>
        <taxon>Mollisiaceae</taxon>
        <taxon>Phialocephala</taxon>
        <taxon>Phialocephala fortinii species complex</taxon>
    </lineage>
</organism>
<evidence type="ECO:0000256" key="1">
    <source>
        <dbReference type="SAM" id="MobiDB-lite"/>
    </source>
</evidence>
<evidence type="ECO:0000313" key="4">
    <source>
        <dbReference type="Proteomes" id="UP000184330"/>
    </source>
</evidence>
<evidence type="ECO:0000259" key="2">
    <source>
        <dbReference type="Pfam" id="PF14420"/>
    </source>
</evidence>
<dbReference type="PANTHER" id="PTHR38788">
    <property type="entry name" value="CLR5 DOMAIN-CONTAINING PROTEIN"/>
    <property type="match status" value="1"/>
</dbReference>
<gene>
    <name evidence="3" type="ORF">PAC_19327</name>
</gene>
<feature type="compositionally biased region" description="Basic and acidic residues" evidence="1">
    <location>
        <begin position="103"/>
        <end position="113"/>
    </location>
</feature>
<dbReference type="EMBL" id="FJOG01000070">
    <property type="protein sequence ID" value="CZR69427.1"/>
    <property type="molecule type" value="Genomic_DNA"/>
</dbReference>
<sequence>MSSLKSQAGPLWEDYKTEIIELYATKTLQEVRGELMRTHGFTATLKQWKNQLAKWDLKKNIHPPEYRAMVRKKRQRAEVEGKNTQFFIDGVEVPPAKLVRYESRKGRNKRLEEGPEDAATPPSLTCRTPPPSLETMVVVDGKPSPSFKDFHAIDDLGAMALTAYSPIPTDRTCFESFFCPETFAMPWQLEPPSTIPRAPTPDQFDWFGSYIEYAESTRSKTPQSKSRLTQLLTNFARALDSYDEQIRYQLRFGEFLVPHSSTSSQKFEIVLKLLDNLNRISTNATDTKEFGKWAQAVVDKVIRCYQNDDRFMAILGLIVGAFYFIRGDMSAVKMYMDHAILEMKRVGEALEIRAIATEIVALYYTVLGDYQRGDKLKKLSYEGWRRAKAQELIE</sequence>
<feature type="domain" description="Clr5" evidence="2">
    <location>
        <begin position="12"/>
        <end position="59"/>
    </location>
</feature>
<accession>A0A1L7XWP0</accession>
<proteinExistence type="predicted"/>
<dbReference type="InterPro" id="IPR025676">
    <property type="entry name" value="Clr5_dom"/>
</dbReference>
<reference evidence="3 4" key="1">
    <citation type="submission" date="2016-03" db="EMBL/GenBank/DDBJ databases">
        <authorList>
            <person name="Ploux O."/>
        </authorList>
    </citation>
    <scope>NUCLEOTIDE SEQUENCE [LARGE SCALE GENOMIC DNA]</scope>
    <source>
        <strain evidence="3 4">UAMH 11012</strain>
    </source>
</reference>
<keyword evidence="4" id="KW-1185">Reference proteome</keyword>
<dbReference type="AlphaFoldDB" id="A0A1L7XWP0"/>
<dbReference type="Pfam" id="PF14420">
    <property type="entry name" value="Clr5"/>
    <property type="match status" value="1"/>
</dbReference>
<protein>
    <recommendedName>
        <fullName evidence="2">Clr5 domain-containing protein</fullName>
    </recommendedName>
</protein>
<dbReference type="PANTHER" id="PTHR38788:SF3">
    <property type="entry name" value="CLR5 DOMAIN-CONTAINING PROTEIN"/>
    <property type="match status" value="1"/>
</dbReference>